<sequence>MVTDWITDVESDLFRSIVGLDIEWRPCFIRQTQSLLFQLLHCRYIPQSLVNFLDSCTFVGDVEKLERDHGLQASYSVDLRELAATAYEAYGMGDRIRRNAGLKELCSVVLTTSRWDYQWLNDEQTYNSSGLCKMQSVLLMVFVLFACLKKWFR</sequence>
<dbReference type="Proteomes" id="UP001152561">
    <property type="component" value="Unassembled WGS sequence"/>
</dbReference>
<dbReference type="GO" id="GO:0003676">
    <property type="term" value="F:nucleic acid binding"/>
    <property type="evidence" value="ECO:0007669"/>
    <property type="project" value="InterPro"/>
</dbReference>
<dbReference type="GO" id="GO:0008408">
    <property type="term" value="F:3'-5' exonuclease activity"/>
    <property type="evidence" value="ECO:0007669"/>
    <property type="project" value="TreeGrafter"/>
</dbReference>
<proteinExistence type="predicted"/>
<evidence type="ECO:0000256" key="1">
    <source>
        <dbReference type="ARBA" id="ARBA00022722"/>
    </source>
</evidence>
<reference evidence="4" key="1">
    <citation type="journal article" date="2023" name="Proc. Natl. Acad. Sci. U.S.A.">
        <title>Genomic and structural basis for evolution of tropane alkaloid biosynthesis.</title>
        <authorList>
            <person name="Wanga Y.-J."/>
            <person name="Taina T."/>
            <person name="Yua J.-Y."/>
            <person name="Lia J."/>
            <person name="Xua B."/>
            <person name="Chenc J."/>
            <person name="D'Auriad J.C."/>
            <person name="Huanga J.-P."/>
            <person name="Huanga S.-X."/>
        </authorList>
    </citation>
    <scope>NUCLEOTIDE SEQUENCE [LARGE SCALE GENOMIC DNA]</scope>
    <source>
        <strain evidence="4">cv. KIB-2019</strain>
    </source>
</reference>
<dbReference type="EMBL" id="JAJAGQ010000010">
    <property type="protein sequence ID" value="KAJ8551496.1"/>
    <property type="molecule type" value="Genomic_DNA"/>
</dbReference>
<dbReference type="PANTHER" id="PTHR13620:SF85">
    <property type="entry name" value="WERNER SYNDROME-LIKE EXONUCLEASE"/>
    <property type="match status" value="1"/>
</dbReference>
<keyword evidence="2" id="KW-0378">Hydrolase</keyword>
<gene>
    <name evidence="3" type="ORF">K7X08_021511</name>
</gene>
<evidence type="ECO:0008006" key="5">
    <source>
        <dbReference type="Google" id="ProtNLM"/>
    </source>
</evidence>
<accession>A0A9Q1M4I6</accession>
<dbReference type="PANTHER" id="PTHR13620">
    <property type="entry name" value="3-5 EXONUCLEASE"/>
    <property type="match status" value="1"/>
</dbReference>
<dbReference type="Gene3D" id="3.30.420.10">
    <property type="entry name" value="Ribonuclease H-like superfamily/Ribonuclease H"/>
    <property type="match status" value="1"/>
</dbReference>
<organism evidence="3 4">
    <name type="scientific">Anisodus acutangulus</name>
    <dbReference type="NCBI Taxonomy" id="402998"/>
    <lineage>
        <taxon>Eukaryota</taxon>
        <taxon>Viridiplantae</taxon>
        <taxon>Streptophyta</taxon>
        <taxon>Embryophyta</taxon>
        <taxon>Tracheophyta</taxon>
        <taxon>Spermatophyta</taxon>
        <taxon>Magnoliopsida</taxon>
        <taxon>eudicotyledons</taxon>
        <taxon>Gunneridae</taxon>
        <taxon>Pentapetalae</taxon>
        <taxon>asterids</taxon>
        <taxon>lamiids</taxon>
        <taxon>Solanales</taxon>
        <taxon>Solanaceae</taxon>
        <taxon>Solanoideae</taxon>
        <taxon>Hyoscyameae</taxon>
        <taxon>Anisodus</taxon>
    </lineage>
</organism>
<keyword evidence="4" id="KW-1185">Reference proteome</keyword>
<comment type="caution">
    <text evidence="3">The sequence shown here is derived from an EMBL/GenBank/DDBJ whole genome shotgun (WGS) entry which is preliminary data.</text>
</comment>
<dbReference type="SUPFAM" id="SSF53098">
    <property type="entry name" value="Ribonuclease H-like"/>
    <property type="match status" value="1"/>
</dbReference>
<dbReference type="GO" id="GO:0005737">
    <property type="term" value="C:cytoplasm"/>
    <property type="evidence" value="ECO:0007669"/>
    <property type="project" value="TreeGrafter"/>
</dbReference>
<dbReference type="InterPro" id="IPR012337">
    <property type="entry name" value="RNaseH-like_sf"/>
</dbReference>
<evidence type="ECO:0000313" key="3">
    <source>
        <dbReference type="EMBL" id="KAJ8551496.1"/>
    </source>
</evidence>
<evidence type="ECO:0000313" key="4">
    <source>
        <dbReference type="Proteomes" id="UP001152561"/>
    </source>
</evidence>
<dbReference type="AlphaFoldDB" id="A0A9Q1M4I6"/>
<dbReference type="InterPro" id="IPR051132">
    <property type="entry name" value="3-5_Exonuclease_domain"/>
</dbReference>
<evidence type="ECO:0000256" key="2">
    <source>
        <dbReference type="ARBA" id="ARBA00022801"/>
    </source>
</evidence>
<protein>
    <recommendedName>
        <fullName evidence="5">3'-5' exonuclease domain-containing protein</fullName>
    </recommendedName>
</protein>
<name>A0A9Q1M4I6_9SOLA</name>
<dbReference type="OrthoDB" id="1717001at2759"/>
<dbReference type="GO" id="GO:0005634">
    <property type="term" value="C:nucleus"/>
    <property type="evidence" value="ECO:0007669"/>
    <property type="project" value="TreeGrafter"/>
</dbReference>
<dbReference type="InterPro" id="IPR036397">
    <property type="entry name" value="RNaseH_sf"/>
</dbReference>
<keyword evidence="1" id="KW-0540">Nuclease</keyword>